<name>A0ABY8PTH0_9BACT</name>
<dbReference type="PANTHER" id="PTHR23506">
    <property type="entry name" value="GH10249P"/>
    <property type="match status" value="1"/>
</dbReference>
<feature type="transmembrane region" description="Helical" evidence="6">
    <location>
        <begin position="199"/>
        <end position="220"/>
    </location>
</feature>
<evidence type="ECO:0000256" key="2">
    <source>
        <dbReference type="ARBA" id="ARBA00022448"/>
    </source>
</evidence>
<proteinExistence type="predicted"/>
<dbReference type="SUPFAM" id="SSF103473">
    <property type="entry name" value="MFS general substrate transporter"/>
    <property type="match status" value="1"/>
</dbReference>
<keyword evidence="2" id="KW-0813">Transport</keyword>
<reference evidence="8 9" key="1">
    <citation type="submission" date="2021-02" db="EMBL/GenBank/DDBJ databases">
        <title>Characterization of Marinitoga sp. nov. str. BP5-C20A.</title>
        <authorList>
            <person name="Erauso G."/>
            <person name="Postec A."/>
        </authorList>
    </citation>
    <scope>NUCLEOTIDE SEQUENCE [LARGE SCALE GENOMIC DNA]</scope>
    <source>
        <strain evidence="8 9">BP5-C20A</strain>
    </source>
</reference>
<dbReference type="PRINTS" id="PR01036">
    <property type="entry name" value="TCRTETB"/>
</dbReference>
<comment type="subcellular location">
    <subcellularLocation>
        <location evidence="1">Membrane</location>
        <topology evidence="1">Multi-pass membrane protein</topology>
    </subcellularLocation>
</comment>
<gene>
    <name evidence="8" type="ORF">JRV97_05165</name>
</gene>
<evidence type="ECO:0000256" key="1">
    <source>
        <dbReference type="ARBA" id="ARBA00004141"/>
    </source>
</evidence>
<feature type="domain" description="Major facilitator superfamily (MFS) profile" evidence="7">
    <location>
        <begin position="4"/>
        <end position="370"/>
    </location>
</feature>
<feature type="transmembrane region" description="Helical" evidence="6">
    <location>
        <begin position="232"/>
        <end position="251"/>
    </location>
</feature>
<evidence type="ECO:0000256" key="4">
    <source>
        <dbReference type="ARBA" id="ARBA00022989"/>
    </source>
</evidence>
<feature type="transmembrane region" description="Helical" evidence="6">
    <location>
        <begin position="346"/>
        <end position="365"/>
    </location>
</feature>
<dbReference type="RefSeq" id="WP_281000854.1">
    <property type="nucleotide sequence ID" value="NZ_CP069362.1"/>
</dbReference>
<dbReference type="Proteomes" id="UP001232493">
    <property type="component" value="Chromosome"/>
</dbReference>
<dbReference type="Gene3D" id="1.20.1250.20">
    <property type="entry name" value="MFS general substrate transporter like domains"/>
    <property type="match status" value="2"/>
</dbReference>
<sequence>MKKNLRYILILPFLQVFVQVGIASSFPQLTKIFDSTLLASTFIGITPLVSIIFGSFWGKILESKGESKTFLYSMALWSTAIYLSGLSLKLPILAIIFRAIQGIADSALFSNALTVISKAEFSQKEQTKYFGLVEFLASFGAVMGPIIIGTGFIYMSHYILMTVGVILFIGTLFVYKQLPIIEIHSENVKKQVTKFSPRIFLAAFFGILTLAVIVGFQATMPLFIEKHISNPIFGKIYISIFALSLMLGNLFKHKISGVKIWIPLATFATLILAIFLSTFSIVVFLLLIVISGLFLGLSLTMSSEYASYLSVGFEEKGMAVFSAFRISGNFFGPYLSLFYSMGGMNFFMLVLSIISLISTIFLFNFKRNYNEIKEI</sequence>
<keyword evidence="5 6" id="KW-0472">Membrane</keyword>
<feature type="transmembrane region" description="Helical" evidence="6">
    <location>
        <begin position="281"/>
        <end position="299"/>
    </location>
</feature>
<protein>
    <submittedName>
        <fullName evidence="8">MFS transporter</fullName>
    </submittedName>
</protein>
<evidence type="ECO:0000259" key="7">
    <source>
        <dbReference type="PROSITE" id="PS50850"/>
    </source>
</evidence>
<keyword evidence="4 6" id="KW-1133">Transmembrane helix</keyword>
<dbReference type="EMBL" id="CP069362">
    <property type="protein sequence ID" value="WGS65939.1"/>
    <property type="molecule type" value="Genomic_DNA"/>
</dbReference>
<organism evidence="8 9">
    <name type="scientific">Marinitoga aeolica</name>
    <dbReference type="NCBI Taxonomy" id="2809031"/>
    <lineage>
        <taxon>Bacteria</taxon>
        <taxon>Thermotogati</taxon>
        <taxon>Thermotogota</taxon>
        <taxon>Thermotogae</taxon>
        <taxon>Petrotogales</taxon>
        <taxon>Petrotogaceae</taxon>
        <taxon>Marinitoga</taxon>
    </lineage>
</organism>
<feature type="transmembrane region" description="Helical" evidence="6">
    <location>
        <begin position="129"/>
        <end position="152"/>
    </location>
</feature>
<feature type="transmembrane region" description="Helical" evidence="6">
    <location>
        <begin position="92"/>
        <end position="117"/>
    </location>
</feature>
<accession>A0ABY8PTH0</accession>
<feature type="transmembrane region" description="Helical" evidence="6">
    <location>
        <begin position="35"/>
        <end position="57"/>
    </location>
</feature>
<feature type="transmembrane region" description="Helical" evidence="6">
    <location>
        <begin position="158"/>
        <end position="178"/>
    </location>
</feature>
<dbReference type="InterPro" id="IPR050930">
    <property type="entry name" value="MFS_Vesicular_Transporter"/>
</dbReference>
<dbReference type="Pfam" id="PF07690">
    <property type="entry name" value="MFS_1"/>
    <property type="match status" value="1"/>
</dbReference>
<evidence type="ECO:0000313" key="9">
    <source>
        <dbReference type="Proteomes" id="UP001232493"/>
    </source>
</evidence>
<evidence type="ECO:0000256" key="3">
    <source>
        <dbReference type="ARBA" id="ARBA00022692"/>
    </source>
</evidence>
<dbReference type="InterPro" id="IPR020846">
    <property type="entry name" value="MFS_dom"/>
</dbReference>
<dbReference type="InterPro" id="IPR011701">
    <property type="entry name" value="MFS"/>
</dbReference>
<feature type="transmembrane region" description="Helical" evidence="6">
    <location>
        <begin position="69"/>
        <end position="86"/>
    </location>
</feature>
<dbReference type="InterPro" id="IPR036259">
    <property type="entry name" value="MFS_trans_sf"/>
</dbReference>
<keyword evidence="3 6" id="KW-0812">Transmembrane</keyword>
<dbReference type="PANTHER" id="PTHR23506:SF23">
    <property type="entry name" value="GH10249P"/>
    <property type="match status" value="1"/>
</dbReference>
<dbReference type="PROSITE" id="PS50850">
    <property type="entry name" value="MFS"/>
    <property type="match status" value="1"/>
</dbReference>
<evidence type="ECO:0000256" key="5">
    <source>
        <dbReference type="ARBA" id="ARBA00023136"/>
    </source>
</evidence>
<evidence type="ECO:0000313" key="8">
    <source>
        <dbReference type="EMBL" id="WGS65939.1"/>
    </source>
</evidence>
<evidence type="ECO:0000256" key="6">
    <source>
        <dbReference type="SAM" id="Phobius"/>
    </source>
</evidence>
<keyword evidence="9" id="KW-1185">Reference proteome</keyword>